<accession>A0A8J8NFN6</accession>
<evidence type="ECO:0000256" key="1">
    <source>
        <dbReference type="ARBA" id="ARBA00022723"/>
    </source>
</evidence>
<dbReference type="PROSITE" id="PS51292">
    <property type="entry name" value="ZF_RING_CH"/>
    <property type="match status" value="1"/>
</dbReference>
<gene>
    <name evidence="7" type="ORF">FGO68_gene11599</name>
</gene>
<evidence type="ECO:0000256" key="3">
    <source>
        <dbReference type="ARBA" id="ARBA00022833"/>
    </source>
</evidence>
<dbReference type="CDD" id="cd16495">
    <property type="entry name" value="RING_CH-C4HC3_MARCH"/>
    <property type="match status" value="1"/>
</dbReference>
<dbReference type="SUPFAM" id="SSF57850">
    <property type="entry name" value="RING/U-box"/>
    <property type="match status" value="1"/>
</dbReference>
<sequence>MAPSGYRLMPNDVIKLGRVRFKVREIISPAYTRKSTPSSANNSKLLISPVILQNEPLDFNKNQEIHYSPDIRLNQSISALRMGGPTQEDKSQHIMILRSSSHGSNKSSNQQVCRICLSEEEDAKLNPLFSPCKCSGTMKYIHLQCLQEWLNSRMITKETVSTKTFYWKDLNCELCKTAFPNYVKSPWQEEHDKDISLHVVNYEKPSYTEEQTPAYLVLESITNAQGKVIHVVDMSKCEEAKIGRGNDVDVRITDISVSRLHALIKKTPKGYFFVQDNKSKFGTLTLIRSPIMLHPTEPNFIQAGRTMLEMQTRLPVKIWTSCFCNGTVKQKKKINNSGLKKRQQHFGLTTINGIDYFPEDFLNIKAKYNKKEEDDNLQQIENLENYLHGNTRPLSSLRPAENVSLNQVHPLPFNPLPISAELIQQLNLIREESLDINYSLGPSVLEQRAASSMMQPSYFSVQQALQAMQGGGQGQQDTEQQQQQVNERNMINMIQAELENSLSRLMEEHQKSGEFDFDQSDIRHNGSVDRASSPFVNGNFMNIQEEIKEIDEASISNDPQSNHNLHRAMQSITPIRAQNFFASPSVGNIQKQGGNYELRVDTNMNNKVLQQMETDGDLKNIETHAGGMQKGGQKHVLVENQSLPTGRFVKHDILGGGLVGGLNESPSKELDIGFSNIFPTHIDVHPREPQYPSPYHNPLATTFLQEDFKTIEFRGDQQSLIQNSPFPQTTKNEQLSKVQSSGNTYRNSINPQAQAKNQRILQNGSNYHRLSLPSKIAPIESHFTINAGHNLFSPADSSVRKSSQFNSPVFRPLEGQQRTFLEDTNQQIPNLQHLVSATSDDFILSPQHSAQQHATFQMPSQRQLESIPSAHKSGGAGNHKDSNIKRMQAIASSYGVDMPKGITNSGNKKQK</sequence>
<evidence type="ECO:0000313" key="8">
    <source>
        <dbReference type="Proteomes" id="UP000785679"/>
    </source>
</evidence>
<dbReference type="InterPro" id="IPR000253">
    <property type="entry name" value="FHA_dom"/>
</dbReference>
<dbReference type="SUPFAM" id="SSF49879">
    <property type="entry name" value="SMAD/FHA domain"/>
    <property type="match status" value="1"/>
</dbReference>
<comment type="caution">
    <text evidence="7">The sequence shown here is derived from an EMBL/GenBank/DDBJ whole genome shotgun (WGS) entry which is preliminary data.</text>
</comment>
<dbReference type="PROSITE" id="PS50006">
    <property type="entry name" value="FHA_DOMAIN"/>
    <property type="match status" value="1"/>
</dbReference>
<feature type="domain" description="RING-CH-type" evidence="6">
    <location>
        <begin position="105"/>
        <end position="182"/>
    </location>
</feature>
<feature type="region of interest" description="Disordered" evidence="4">
    <location>
        <begin position="849"/>
        <end position="911"/>
    </location>
</feature>
<feature type="compositionally biased region" description="Polar residues" evidence="4">
    <location>
        <begin position="849"/>
        <end position="866"/>
    </location>
</feature>
<reference evidence="7" key="1">
    <citation type="submission" date="2019-06" db="EMBL/GenBank/DDBJ databases">
        <authorList>
            <person name="Zheng W."/>
        </authorList>
    </citation>
    <scope>NUCLEOTIDE SEQUENCE</scope>
    <source>
        <strain evidence="7">QDHG01</strain>
    </source>
</reference>
<dbReference type="OrthoDB" id="264354at2759"/>
<proteinExistence type="predicted"/>
<dbReference type="PANTHER" id="PTHR46210">
    <property type="entry name" value="FHA DOMAIN-CONTAINING PROTEIN"/>
    <property type="match status" value="1"/>
</dbReference>
<dbReference type="Pfam" id="PF12906">
    <property type="entry name" value="RINGv"/>
    <property type="match status" value="1"/>
</dbReference>
<dbReference type="Gene3D" id="2.60.200.20">
    <property type="match status" value="1"/>
</dbReference>
<dbReference type="GO" id="GO:0008270">
    <property type="term" value="F:zinc ion binding"/>
    <property type="evidence" value="ECO:0007669"/>
    <property type="project" value="UniProtKB-KW"/>
</dbReference>
<evidence type="ECO:0000259" key="5">
    <source>
        <dbReference type="PROSITE" id="PS50006"/>
    </source>
</evidence>
<keyword evidence="8" id="KW-1185">Reference proteome</keyword>
<organism evidence="7 8">
    <name type="scientific">Halteria grandinella</name>
    <dbReference type="NCBI Taxonomy" id="5974"/>
    <lineage>
        <taxon>Eukaryota</taxon>
        <taxon>Sar</taxon>
        <taxon>Alveolata</taxon>
        <taxon>Ciliophora</taxon>
        <taxon>Intramacronucleata</taxon>
        <taxon>Spirotrichea</taxon>
        <taxon>Stichotrichia</taxon>
        <taxon>Sporadotrichida</taxon>
        <taxon>Halteriidae</taxon>
        <taxon>Halteria</taxon>
    </lineage>
</organism>
<keyword evidence="1" id="KW-0479">Metal-binding</keyword>
<dbReference type="InterPro" id="IPR011016">
    <property type="entry name" value="Znf_RING-CH"/>
</dbReference>
<protein>
    <submittedName>
        <fullName evidence="7">Uncharacterized protein</fullName>
    </submittedName>
</protein>
<dbReference type="PANTHER" id="PTHR46210:SF1">
    <property type="entry name" value="FHA DOMAIN-CONTAINING PROTEIN"/>
    <property type="match status" value="1"/>
</dbReference>
<dbReference type="InterPro" id="IPR013083">
    <property type="entry name" value="Znf_RING/FYVE/PHD"/>
</dbReference>
<dbReference type="SMART" id="SM00744">
    <property type="entry name" value="RINGv"/>
    <property type="match status" value="1"/>
</dbReference>
<keyword evidence="3" id="KW-0862">Zinc</keyword>
<dbReference type="CDD" id="cd00060">
    <property type="entry name" value="FHA"/>
    <property type="match status" value="1"/>
</dbReference>
<dbReference type="EMBL" id="RRYP01017251">
    <property type="protein sequence ID" value="TNV74236.1"/>
    <property type="molecule type" value="Genomic_DNA"/>
</dbReference>
<dbReference type="Gene3D" id="3.30.40.10">
    <property type="entry name" value="Zinc/RING finger domain, C3HC4 (zinc finger)"/>
    <property type="match status" value="1"/>
</dbReference>
<name>A0A8J8NFN6_HALGN</name>
<evidence type="ECO:0000256" key="2">
    <source>
        <dbReference type="ARBA" id="ARBA00022771"/>
    </source>
</evidence>
<dbReference type="InterPro" id="IPR008984">
    <property type="entry name" value="SMAD_FHA_dom_sf"/>
</dbReference>
<feature type="compositionally biased region" description="Polar residues" evidence="4">
    <location>
        <begin position="902"/>
        <end position="911"/>
    </location>
</feature>
<dbReference type="AlphaFoldDB" id="A0A8J8NFN6"/>
<keyword evidence="2" id="KW-0863">Zinc-finger</keyword>
<dbReference type="Proteomes" id="UP000785679">
    <property type="component" value="Unassembled WGS sequence"/>
</dbReference>
<feature type="domain" description="FHA" evidence="5">
    <location>
        <begin position="240"/>
        <end position="284"/>
    </location>
</feature>
<evidence type="ECO:0000259" key="6">
    <source>
        <dbReference type="PROSITE" id="PS51292"/>
    </source>
</evidence>
<evidence type="ECO:0000256" key="4">
    <source>
        <dbReference type="SAM" id="MobiDB-lite"/>
    </source>
</evidence>
<dbReference type="Pfam" id="PF00498">
    <property type="entry name" value="FHA"/>
    <property type="match status" value="1"/>
</dbReference>
<dbReference type="SMART" id="SM00240">
    <property type="entry name" value="FHA"/>
    <property type="match status" value="1"/>
</dbReference>
<evidence type="ECO:0000313" key="7">
    <source>
        <dbReference type="EMBL" id="TNV74236.1"/>
    </source>
</evidence>